<dbReference type="EMBL" id="JBJKBG010000006">
    <property type="protein sequence ID" value="KAL3735822.1"/>
    <property type="molecule type" value="Genomic_DNA"/>
</dbReference>
<comment type="caution">
    <text evidence="2">The sequence shown here is derived from an EMBL/GenBank/DDBJ whole genome shotgun (WGS) entry which is preliminary data.</text>
</comment>
<name>A0ABD3KA80_EUCGL</name>
<organism evidence="2 3">
    <name type="scientific">Eucalyptus globulus</name>
    <name type="common">Tasmanian blue gum</name>
    <dbReference type="NCBI Taxonomy" id="34317"/>
    <lineage>
        <taxon>Eukaryota</taxon>
        <taxon>Viridiplantae</taxon>
        <taxon>Streptophyta</taxon>
        <taxon>Embryophyta</taxon>
        <taxon>Tracheophyta</taxon>
        <taxon>Spermatophyta</taxon>
        <taxon>Magnoliopsida</taxon>
        <taxon>eudicotyledons</taxon>
        <taxon>Gunneridae</taxon>
        <taxon>Pentapetalae</taxon>
        <taxon>rosids</taxon>
        <taxon>malvids</taxon>
        <taxon>Myrtales</taxon>
        <taxon>Myrtaceae</taxon>
        <taxon>Myrtoideae</taxon>
        <taxon>Eucalypteae</taxon>
        <taxon>Eucalyptus</taxon>
    </lineage>
</organism>
<evidence type="ECO:0000256" key="1">
    <source>
        <dbReference type="SAM" id="MobiDB-lite"/>
    </source>
</evidence>
<proteinExistence type="predicted"/>
<feature type="region of interest" description="Disordered" evidence="1">
    <location>
        <begin position="31"/>
        <end position="51"/>
    </location>
</feature>
<dbReference type="Proteomes" id="UP001634007">
    <property type="component" value="Unassembled WGS sequence"/>
</dbReference>
<sequence length="108" mass="11361">MARLPSAASASLSGLLPPPLPLPWLVTPKSHPKPLKSNKEQRQIATSASKSGGVSLNSIFKSCKTCSGKGAIECAGCKVLMDNSSLPLFPSIILLTIHCFLPSIRSFS</sequence>
<evidence type="ECO:0000313" key="2">
    <source>
        <dbReference type="EMBL" id="KAL3735822.1"/>
    </source>
</evidence>
<keyword evidence="3" id="KW-1185">Reference proteome</keyword>
<protein>
    <submittedName>
        <fullName evidence="2">Uncharacterized protein</fullName>
    </submittedName>
</protein>
<accession>A0ABD3KA80</accession>
<evidence type="ECO:0000313" key="3">
    <source>
        <dbReference type="Proteomes" id="UP001634007"/>
    </source>
</evidence>
<gene>
    <name evidence="2" type="ORF">ACJRO7_024881</name>
</gene>
<dbReference type="AlphaFoldDB" id="A0ABD3KA80"/>
<reference evidence="2 3" key="1">
    <citation type="submission" date="2024-11" db="EMBL/GenBank/DDBJ databases">
        <title>Chromosome-level genome assembly of Eucalyptus globulus Labill. provides insights into its genome evolution.</title>
        <authorList>
            <person name="Li X."/>
        </authorList>
    </citation>
    <scope>NUCLEOTIDE SEQUENCE [LARGE SCALE GENOMIC DNA]</scope>
    <source>
        <strain evidence="2">CL2024</strain>
        <tissue evidence="2">Fresh tender leaves</tissue>
    </source>
</reference>